<evidence type="ECO:0008006" key="2">
    <source>
        <dbReference type="Google" id="ProtNLM"/>
    </source>
</evidence>
<evidence type="ECO:0000313" key="1">
    <source>
        <dbReference type="EMBL" id="KKK52366.1"/>
    </source>
</evidence>
<dbReference type="GO" id="GO:0005829">
    <property type="term" value="C:cytosol"/>
    <property type="evidence" value="ECO:0007669"/>
    <property type="project" value="TreeGrafter"/>
</dbReference>
<sequence>MPDAPTTYADAGVDMDRAQSALRSVRNAIVGTYNEHVLSGIGEFGGLFDATFPEMRRPVLVSSIDGVGTKTTVAQMAGDYRNIG</sequence>
<dbReference type="SUPFAM" id="SSF55326">
    <property type="entry name" value="PurM N-terminal domain-like"/>
    <property type="match status" value="1"/>
</dbReference>
<feature type="non-terminal residue" evidence="1">
    <location>
        <position position="84"/>
    </location>
</feature>
<dbReference type="PANTHER" id="PTHR10520:SF12">
    <property type="entry name" value="TRIFUNCTIONAL PURINE BIOSYNTHETIC PROTEIN ADENOSINE-3"/>
    <property type="match status" value="1"/>
</dbReference>
<accession>A0A0F8YWK8</accession>
<dbReference type="InterPro" id="IPR004733">
    <property type="entry name" value="PurM_cligase"/>
</dbReference>
<dbReference type="GO" id="GO:0046084">
    <property type="term" value="P:adenine biosynthetic process"/>
    <property type="evidence" value="ECO:0007669"/>
    <property type="project" value="TreeGrafter"/>
</dbReference>
<dbReference type="EMBL" id="LAZR01067052">
    <property type="protein sequence ID" value="KKK52366.1"/>
    <property type="molecule type" value="Genomic_DNA"/>
</dbReference>
<dbReference type="GO" id="GO:0004637">
    <property type="term" value="F:phosphoribosylamine-glycine ligase activity"/>
    <property type="evidence" value="ECO:0007669"/>
    <property type="project" value="TreeGrafter"/>
</dbReference>
<protein>
    <recommendedName>
        <fullName evidence="2">Phosphoribosylformylglycinamidine cyclo-ligase</fullName>
    </recommendedName>
</protein>
<gene>
    <name evidence="1" type="ORF">LCGC14_3105630</name>
</gene>
<comment type="caution">
    <text evidence="1">The sequence shown here is derived from an EMBL/GenBank/DDBJ whole genome shotgun (WGS) entry which is preliminary data.</text>
</comment>
<name>A0A0F8YWK8_9ZZZZ</name>
<reference evidence="1" key="1">
    <citation type="journal article" date="2015" name="Nature">
        <title>Complex archaea that bridge the gap between prokaryotes and eukaryotes.</title>
        <authorList>
            <person name="Spang A."/>
            <person name="Saw J.H."/>
            <person name="Jorgensen S.L."/>
            <person name="Zaremba-Niedzwiedzka K."/>
            <person name="Martijn J."/>
            <person name="Lind A.E."/>
            <person name="van Eijk R."/>
            <person name="Schleper C."/>
            <person name="Guy L."/>
            <person name="Ettema T.J."/>
        </authorList>
    </citation>
    <scope>NUCLEOTIDE SEQUENCE</scope>
</reference>
<dbReference type="Gene3D" id="3.30.1330.10">
    <property type="entry name" value="PurM-like, N-terminal domain"/>
    <property type="match status" value="1"/>
</dbReference>
<proteinExistence type="predicted"/>
<organism evidence="1">
    <name type="scientific">marine sediment metagenome</name>
    <dbReference type="NCBI Taxonomy" id="412755"/>
    <lineage>
        <taxon>unclassified sequences</taxon>
        <taxon>metagenomes</taxon>
        <taxon>ecological metagenomes</taxon>
    </lineage>
</organism>
<dbReference type="AlphaFoldDB" id="A0A0F8YWK8"/>
<dbReference type="GO" id="GO:0004641">
    <property type="term" value="F:phosphoribosylformylglycinamidine cyclo-ligase activity"/>
    <property type="evidence" value="ECO:0007669"/>
    <property type="project" value="InterPro"/>
</dbReference>
<dbReference type="InterPro" id="IPR036921">
    <property type="entry name" value="PurM-like_N_sf"/>
</dbReference>
<dbReference type="GO" id="GO:0006189">
    <property type="term" value="P:'de novo' IMP biosynthetic process"/>
    <property type="evidence" value="ECO:0007669"/>
    <property type="project" value="InterPro"/>
</dbReference>
<dbReference type="PANTHER" id="PTHR10520">
    <property type="entry name" value="TRIFUNCTIONAL PURINE BIOSYNTHETIC PROTEIN ADENOSINE-3-RELATED"/>
    <property type="match status" value="1"/>
</dbReference>